<evidence type="ECO:0000256" key="3">
    <source>
        <dbReference type="ARBA" id="ARBA00020311"/>
    </source>
</evidence>
<keyword evidence="17" id="KW-0175">Coiled coil</keyword>
<evidence type="ECO:0000256" key="11">
    <source>
        <dbReference type="ARBA" id="ARBA00022932"/>
    </source>
</evidence>
<dbReference type="SMART" id="SM00482">
    <property type="entry name" value="POLAc"/>
    <property type="match status" value="1"/>
</dbReference>
<dbReference type="InterPro" id="IPR012337">
    <property type="entry name" value="RNaseH-like_sf"/>
</dbReference>
<dbReference type="SUPFAM" id="SSF56672">
    <property type="entry name" value="DNA/RNA polymerases"/>
    <property type="match status" value="1"/>
</dbReference>
<evidence type="ECO:0000256" key="5">
    <source>
        <dbReference type="ARBA" id="ARBA00022695"/>
    </source>
</evidence>
<dbReference type="PANTHER" id="PTHR10133:SF27">
    <property type="entry name" value="DNA POLYMERASE NU"/>
    <property type="match status" value="1"/>
</dbReference>
<dbReference type="Pfam" id="PF00476">
    <property type="entry name" value="DNA_pol_A"/>
    <property type="match status" value="1"/>
</dbReference>
<keyword evidence="13 16" id="KW-0234">DNA repair</keyword>
<dbReference type="InterPro" id="IPR001098">
    <property type="entry name" value="DNA-dir_DNA_pol_A_palm_dom"/>
</dbReference>
<dbReference type="SMART" id="SM00474">
    <property type="entry name" value="35EXOc"/>
    <property type="match status" value="1"/>
</dbReference>
<dbReference type="InterPro" id="IPR008918">
    <property type="entry name" value="HhH2"/>
</dbReference>
<dbReference type="CDD" id="cd09859">
    <property type="entry name" value="PIN_53EXO"/>
    <property type="match status" value="1"/>
</dbReference>
<evidence type="ECO:0000256" key="12">
    <source>
        <dbReference type="ARBA" id="ARBA00023125"/>
    </source>
</evidence>
<evidence type="ECO:0000259" key="18">
    <source>
        <dbReference type="SMART" id="SM00474"/>
    </source>
</evidence>
<evidence type="ECO:0000256" key="7">
    <source>
        <dbReference type="ARBA" id="ARBA00022722"/>
    </source>
</evidence>
<evidence type="ECO:0000259" key="20">
    <source>
        <dbReference type="SMART" id="SM00482"/>
    </source>
</evidence>
<evidence type="ECO:0000259" key="19">
    <source>
        <dbReference type="SMART" id="SM00475"/>
    </source>
</evidence>
<dbReference type="Gene3D" id="3.30.420.10">
    <property type="entry name" value="Ribonuclease H-like superfamily/Ribonuclease H"/>
    <property type="match status" value="1"/>
</dbReference>
<sequence>MGSRKLYLLDVSSYIYRAYHAIRGLASSQGFPTNAAYGVTNMLLKVLRERQPHYFALVFDSQGPTFRHARYPEYKSHRPPMPEDLAVQLPYIEKIIAGLNLPKLQVEGFEADDLICTLSRLAREKGFEVEIISGDKDLLPLVREGVVMWDPMKDTRFDPALIQEKYGLSPAQLTEVKALAGDPSDNIPGVPGIGEKTALKLISRFRSLENLLANLEEIKEKKLRERLQEHAEQARLSRELVQLKDDVPLEVDLEKLHPGAPDREALRRLFIELEFTKFIKELGFEAPLAEGFVLVSQETELDSLVRDIQGAGEVSLFFLLGEGHPVMARVAGLGLAWSKGRGAYIPWEQALPAQVIWEKLGPVWADATVKKIGSDLKTARLISERFGRKMAGDHGDILLASYLLNPVRYEQTLENVALHYLGVHLPGSRELAGRPVAAVNLAGPQACQYAGGRAEAALQIWPTLAAELARDGLWPLYQDLELPLLATLARMESRGILVDRVFLEHFGRDLEGQMQRLEGEIYDLAGERFLINSPQQLGRILFEKMGLAPRKRTKGRTAYSTDMEVLQSLAEESPLARRVLEYRSLGKLKATYVEALLKLINPDTGRIHTTFLQSVAATGRLSSRDPNLQNIPVRGELGSQIRQAFIPSPGWVFLSADYSQMELRLLAHFSEDPELLRAFQEGVDIHRQTASVVFNLHPELVSAEMRRQAKAINFGIIYGISPFGLAKQLGVGNRLAQEFIQRYFAKYSGVKAYLDKTLQEARARGWVTTLMGRRRQIPNINSSKRILRQEAERAAINTPLQGSAADIIKKAMLEVETGLEKAGLAARMLLQIHDELLFELPAEEISATAKLVRRIMEGVVALKTPLLVDLRTGVNWGEMHPFPKKNFKDY</sequence>
<organism evidence="21">
    <name type="scientific">Desulfobacca acetoxidans</name>
    <dbReference type="NCBI Taxonomy" id="60893"/>
    <lineage>
        <taxon>Bacteria</taxon>
        <taxon>Pseudomonadati</taxon>
        <taxon>Thermodesulfobacteriota</taxon>
        <taxon>Desulfobaccia</taxon>
        <taxon>Desulfobaccales</taxon>
        <taxon>Desulfobaccaceae</taxon>
        <taxon>Desulfobacca</taxon>
    </lineage>
</organism>
<keyword evidence="9" id="KW-0378">Hydrolase</keyword>
<keyword evidence="4 16" id="KW-0808">Transferase</keyword>
<dbReference type="SMART" id="SM00475">
    <property type="entry name" value="53EXOc"/>
    <property type="match status" value="1"/>
</dbReference>
<evidence type="ECO:0000256" key="15">
    <source>
        <dbReference type="NCBIfam" id="TIGR00593"/>
    </source>
</evidence>
<dbReference type="SUPFAM" id="SSF47807">
    <property type="entry name" value="5' to 3' exonuclease, C-terminal subdomain"/>
    <property type="match status" value="1"/>
</dbReference>
<dbReference type="InterPro" id="IPR002421">
    <property type="entry name" value="5-3_exonuclease"/>
</dbReference>
<dbReference type="InterPro" id="IPR036279">
    <property type="entry name" value="5-3_exonuclease_C_sf"/>
</dbReference>
<proteinExistence type="inferred from homology"/>
<dbReference type="FunFam" id="3.40.50.1010:FF:000001">
    <property type="entry name" value="DNA polymerase I"/>
    <property type="match status" value="1"/>
</dbReference>
<dbReference type="Gene3D" id="1.20.1060.10">
    <property type="entry name" value="Taq DNA Polymerase, Chain T, domain 4"/>
    <property type="match status" value="1"/>
</dbReference>
<evidence type="ECO:0000256" key="1">
    <source>
        <dbReference type="ARBA" id="ARBA00007705"/>
    </source>
</evidence>
<gene>
    <name evidence="16 21" type="primary">polA</name>
    <name evidence="21" type="ORF">ENV62_08575</name>
</gene>
<dbReference type="NCBIfam" id="TIGR00593">
    <property type="entry name" value="pola"/>
    <property type="match status" value="1"/>
</dbReference>
<dbReference type="Pfam" id="PF22619">
    <property type="entry name" value="DNA_polI_exo1"/>
    <property type="match status" value="1"/>
</dbReference>
<evidence type="ECO:0000256" key="16">
    <source>
        <dbReference type="RuleBase" id="RU004460"/>
    </source>
</evidence>
<evidence type="ECO:0000256" key="2">
    <source>
        <dbReference type="ARBA" id="ARBA00012417"/>
    </source>
</evidence>
<dbReference type="InterPro" id="IPR002298">
    <property type="entry name" value="DNA_polymerase_A"/>
</dbReference>
<keyword evidence="11 16" id="KW-0239">DNA-directed DNA polymerase</keyword>
<dbReference type="AlphaFoldDB" id="A0A7C3WMK0"/>
<evidence type="ECO:0000256" key="8">
    <source>
        <dbReference type="ARBA" id="ARBA00022763"/>
    </source>
</evidence>
<dbReference type="Gene3D" id="1.10.150.20">
    <property type="entry name" value="5' to 3' exonuclease, C-terminal subdomain"/>
    <property type="match status" value="2"/>
</dbReference>
<dbReference type="SUPFAM" id="SSF88723">
    <property type="entry name" value="PIN domain-like"/>
    <property type="match status" value="1"/>
</dbReference>
<reference evidence="21" key="1">
    <citation type="journal article" date="2020" name="mSystems">
        <title>Genome- and Community-Level Interaction Insights into Carbon Utilization and Element Cycling Functions of Hydrothermarchaeota in Hydrothermal Sediment.</title>
        <authorList>
            <person name="Zhou Z."/>
            <person name="Liu Y."/>
            <person name="Xu W."/>
            <person name="Pan J."/>
            <person name="Luo Z.H."/>
            <person name="Li M."/>
        </authorList>
    </citation>
    <scope>NUCLEOTIDE SEQUENCE [LARGE SCALE GENOMIC DNA]</scope>
    <source>
        <strain evidence="21">SpSt-776</strain>
    </source>
</reference>
<comment type="catalytic activity">
    <reaction evidence="14 16">
        <text>DNA(n) + a 2'-deoxyribonucleoside 5'-triphosphate = DNA(n+1) + diphosphate</text>
        <dbReference type="Rhea" id="RHEA:22508"/>
        <dbReference type="Rhea" id="RHEA-COMP:17339"/>
        <dbReference type="Rhea" id="RHEA-COMP:17340"/>
        <dbReference type="ChEBI" id="CHEBI:33019"/>
        <dbReference type="ChEBI" id="CHEBI:61560"/>
        <dbReference type="ChEBI" id="CHEBI:173112"/>
        <dbReference type="EC" id="2.7.7.7"/>
    </reaction>
</comment>
<keyword evidence="5 16" id="KW-0548">Nucleotidyltransferase</keyword>
<dbReference type="InterPro" id="IPR054690">
    <property type="entry name" value="DNA_polI_exonuclease"/>
</dbReference>
<dbReference type="FunFam" id="1.20.1060.10:FF:000001">
    <property type="entry name" value="DNA polymerase I"/>
    <property type="match status" value="1"/>
</dbReference>
<evidence type="ECO:0000256" key="9">
    <source>
        <dbReference type="ARBA" id="ARBA00022801"/>
    </source>
</evidence>
<dbReference type="PRINTS" id="PR00868">
    <property type="entry name" value="DNAPOLI"/>
</dbReference>
<dbReference type="GO" id="GO:0006261">
    <property type="term" value="P:DNA-templated DNA replication"/>
    <property type="evidence" value="ECO:0007669"/>
    <property type="project" value="UniProtKB-UniRule"/>
</dbReference>
<keyword evidence="6 16" id="KW-0235">DNA replication</keyword>
<dbReference type="NCBIfam" id="NF004397">
    <property type="entry name" value="PRK05755.1"/>
    <property type="match status" value="1"/>
</dbReference>
<feature type="domain" description="3'-5' exonuclease" evidence="18">
    <location>
        <begin position="292"/>
        <end position="469"/>
    </location>
</feature>
<evidence type="ECO:0000256" key="17">
    <source>
        <dbReference type="SAM" id="Coils"/>
    </source>
</evidence>
<keyword evidence="8 16" id="KW-0227">DNA damage</keyword>
<dbReference type="FunFam" id="1.10.150.20:FF:000002">
    <property type="entry name" value="DNA polymerase I"/>
    <property type="match status" value="1"/>
</dbReference>
<dbReference type="SUPFAM" id="SSF53098">
    <property type="entry name" value="Ribonuclease H-like"/>
    <property type="match status" value="1"/>
</dbReference>
<feature type="domain" description="5'-3' exonuclease" evidence="19">
    <location>
        <begin position="4"/>
        <end position="259"/>
    </location>
</feature>
<dbReference type="GO" id="GO:0006302">
    <property type="term" value="P:double-strand break repair"/>
    <property type="evidence" value="ECO:0007669"/>
    <property type="project" value="TreeGrafter"/>
</dbReference>
<evidence type="ECO:0000256" key="4">
    <source>
        <dbReference type="ARBA" id="ARBA00022679"/>
    </source>
</evidence>
<dbReference type="GO" id="GO:0008409">
    <property type="term" value="F:5'-3' exonuclease activity"/>
    <property type="evidence" value="ECO:0007669"/>
    <property type="project" value="InterPro"/>
</dbReference>
<protein>
    <recommendedName>
        <fullName evidence="3 15">DNA polymerase I</fullName>
        <ecNumber evidence="2 15">2.7.7.7</ecNumber>
    </recommendedName>
</protein>
<dbReference type="InterPro" id="IPR002562">
    <property type="entry name" value="3'-5'_exonuclease_dom"/>
</dbReference>
<dbReference type="InterPro" id="IPR020046">
    <property type="entry name" value="5-3_exonucl_a-hlix_arch_N"/>
</dbReference>
<dbReference type="InterPro" id="IPR018320">
    <property type="entry name" value="DNA_polymerase_1"/>
</dbReference>
<dbReference type="PANTHER" id="PTHR10133">
    <property type="entry name" value="DNA POLYMERASE I"/>
    <property type="match status" value="1"/>
</dbReference>
<dbReference type="Pfam" id="PF02739">
    <property type="entry name" value="5_3_exonuc_N"/>
    <property type="match status" value="1"/>
</dbReference>
<comment type="caution">
    <text evidence="21">The sequence shown here is derived from an EMBL/GenBank/DDBJ whole genome shotgun (WGS) entry which is preliminary data.</text>
</comment>
<dbReference type="CDD" id="cd08637">
    <property type="entry name" value="DNA_pol_A_pol_I_C"/>
    <property type="match status" value="1"/>
</dbReference>
<evidence type="ECO:0000256" key="10">
    <source>
        <dbReference type="ARBA" id="ARBA00022839"/>
    </source>
</evidence>
<keyword evidence="10" id="KW-0269">Exonuclease</keyword>
<dbReference type="Pfam" id="PF01367">
    <property type="entry name" value="5_3_exonuc"/>
    <property type="match status" value="1"/>
</dbReference>
<dbReference type="Gene3D" id="3.40.50.1010">
    <property type="entry name" value="5'-nuclease"/>
    <property type="match status" value="1"/>
</dbReference>
<dbReference type="GO" id="GO:0003677">
    <property type="term" value="F:DNA binding"/>
    <property type="evidence" value="ECO:0007669"/>
    <property type="project" value="UniProtKB-UniRule"/>
</dbReference>
<dbReference type="PROSITE" id="PS00447">
    <property type="entry name" value="DNA_POLYMERASE_A"/>
    <property type="match status" value="1"/>
</dbReference>
<dbReference type="InterPro" id="IPR043502">
    <property type="entry name" value="DNA/RNA_pol_sf"/>
</dbReference>
<feature type="coiled-coil region" evidence="17">
    <location>
        <begin position="198"/>
        <end position="233"/>
    </location>
</feature>
<accession>A0A7C3WMK0</accession>
<dbReference type="InterPro" id="IPR020045">
    <property type="entry name" value="DNA_polI_H3TH"/>
</dbReference>
<feature type="domain" description="DNA-directed DNA polymerase family A palm" evidence="20">
    <location>
        <begin position="638"/>
        <end position="844"/>
    </location>
</feature>
<dbReference type="InterPro" id="IPR019760">
    <property type="entry name" value="DNA-dir_DNA_pol_A_CS"/>
</dbReference>
<dbReference type="EMBL" id="DTHB01000053">
    <property type="protein sequence ID" value="HGB15273.1"/>
    <property type="molecule type" value="Genomic_DNA"/>
</dbReference>
<dbReference type="FunFam" id="1.10.150.20:FF:000003">
    <property type="entry name" value="DNA polymerase I"/>
    <property type="match status" value="1"/>
</dbReference>
<keyword evidence="12 16" id="KW-0238">DNA-binding</keyword>
<evidence type="ECO:0000313" key="21">
    <source>
        <dbReference type="EMBL" id="HGB15273.1"/>
    </source>
</evidence>
<dbReference type="Gene3D" id="3.30.70.370">
    <property type="match status" value="1"/>
</dbReference>
<name>A0A7C3WMK0_9BACT</name>
<evidence type="ECO:0000256" key="13">
    <source>
        <dbReference type="ARBA" id="ARBA00023204"/>
    </source>
</evidence>
<dbReference type="GO" id="GO:0003887">
    <property type="term" value="F:DNA-directed DNA polymerase activity"/>
    <property type="evidence" value="ECO:0007669"/>
    <property type="project" value="UniProtKB-UniRule"/>
</dbReference>
<evidence type="ECO:0000256" key="6">
    <source>
        <dbReference type="ARBA" id="ARBA00022705"/>
    </source>
</evidence>
<dbReference type="GO" id="GO:0008408">
    <property type="term" value="F:3'-5' exonuclease activity"/>
    <property type="evidence" value="ECO:0007669"/>
    <property type="project" value="InterPro"/>
</dbReference>
<dbReference type="SMART" id="SM00279">
    <property type="entry name" value="HhH2"/>
    <property type="match status" value="1"/>
</dbReference>
<comment type="similarity">
    <text evidence="1 16">Belongs to the DNA polymerase type-A family.</text>
</comment>
<keyword evidence="7" id="KW-0540">Nuclease</keyword>
<evidence type="ECO:0000256" key="14">
    <source>
        <dbReference type="ARBA" id="ARBA00049244"/>
    </source>
</evidence>
<dbReference type="InterPro" id="IPR029060">
    <property type="entry name" value="PIN-like_dom_sf"/>
</dbReference>
<dbReference type="CDD" id="cd09898">
    <property type="entry name" value="H3TH_53EXO"/>
    <property type="match status" value="1"/>
</dbReference>
<dbReference type="EC" id="2.7.7.7" evidence="2 15"/>
<dbReference type="InterPro" id="IPR036397">
    <property type="entry name" value="RNaseH_sf"/>
</dbReference>